<sequence>MSLFYSTTYGQELIELWDEKDIPNYKSTAEREDIAKRDITFISKVQKPTLEIFLPSERNANGKAILILPGGGYGGVAYDWEGTDYAKWLNAQGIAAFVLKYRSPQAASVIESYKAPIQDAQRAIRWIKRNAQKLHIKKELVGVMGSSAGGHLASTLATHSTSYYEATDEIDKESFQVSFMMLIYPVVSMKKGITHMGSRNNLLGKEPTKQLIEQFSNEEQVTEKTPKAFIVHSADDGAVPVQNSLVLYDALLKNNISTDMHLYPKGGHGYGFGKSNADAPDWTAVAEGWLNSW</sequence>
<evidence type="ECO:0000313" key="4">
    <source>
        <dbReference type="Proteomes" id="UP000585050"/>
    </source>
</evidence>
<dbReference type="InterPro" id="IPR050300">
    <property type="entry name" value="GDXG_lipolytic_enzyme"/>
</dbReference>
<dbReference type="InterPro" id="IPR029058">
    <property type="entry name" value="AB_hydrolase_fold"/>
</dbReference>
<protein>
    <submittedName>
        <fullName evidence="3">Alpha/beta hydrolase</fullName>
    </submittedName>
</protein>
<dbReference type="PANTHER" id="PTHR48081:SF6">
    <property type="entry name" value="PEPTIDASE S9 PROLYL OLIGOPEPTIDASE CATALYTIC DOMAIN-CONTAINING PROTEIN"/>
    <property type="match status" value="1"/>
</dbReference>
<accession>A0A7X8XY76</accession>
<name>A0A7X8XY76_9BACT</name>
<dbReference type="AlphaFoldDB" id="A0A7X8XY76"/>
<feature type="domain" description="BD-FAE-like" evidence="2">
    <location>
        <begin position="50"/>
        <end position="251"/>
    </location>
</feature>
<keyword evidence="1 3" id="KW-0378">Hydrolase</keyword>
<reference evidence="3 4" key="1">
    <citation type="submission" date="2020-04" db="EMBL/GenBank/DDBJ databases">
        <title>Flammeovirga sp. SR4, a novel species isolated from seawater.</title>
        <authorList>
            <person name="Wang X."/>
        </authorList>
    </citation>
    <scope>NUCLEOTIDE SEQUENCE [LARGE SCALE GENOMIC DNA]</scope>
    <source>
        <strain evidence="3 4">SR4</strain>
    </source>
</reference>
<dbReference type="InterPro" id="IPR049492">
    <property type="entry name" value="BD-FAE-like_dom"/>
</dbReference>
<evidence type="ECO:0000256" key="1">
    <source>
        <dbReference type="ARBA" id="ARBA00022801"/>
    </source>
</evidence>
<dbReference type="Pfam" id="PF20434">
    <property type="entry name" value="BD-FAE"/>
    <property type="match status" value="1"/>
</dbReference>
<dbReference type="PANTHER" id="PTHR48081">
    <property type="entry name" value="AB HYDROLASE SUPERFAMILY PROTEIN C4A8.06C"/>
    <property type="match status" value="1"/>
</dbReference>
<dbReference type="Proteomes" id="UP000585050">
    <property type="component" value="Unassembled WGS sequence"/>
</dbReference>
<dbReference type="SUPFAM" id="SSF53474">
    <property type="entry name" value="alpha/beta-Hydrolases"/>
    <property type="match status" value="1"/>
</dbReference>
<dbReference type="Gene3D" id="3.40.50.1820">
    <property type="entry name" value="alpha/beta hydrolase"/>
    <property type="match status" value="1"/>
</dbReference>
<comment type="caution">
    <text evidence="3">The sequence shown here is derived from an EMBL/GenBank/DDBJ whole genome shotgun (WGS) entry which is preliminary data.</text>
</comment>
<proteinExistence type="predicted"/>
<evidence type="ECO:0000313" key="3">
    <source>
        <dbReference type="EMBL" id="NLR93858.1"/>
    </source>
</evidence>
<keyword evidence="4" id="KW-1185">Reference proteome</keyword>
<organism evidence="3 4">
    <name type="scientific">Flammeovirga agarivorans</name>
    <dbReference type="NCBI Taxonomy" id="2726742"/>
    <lineage>
        <taxon>Bacteria</taxon>
        <taxon>Pseudomonadati</taxon>
        <taxon>Bacteroidota</taxon>
        <taxon>Cytophagia</taxon>
        <taxon>Cytophagales</taxon>
        <taxon>Flammeovirgaceae</taxon>
        <taxon>Flammeovirga</taxon>
    </lineage>
</organism>
<gene>
    <name evidence="3" type="ORF">HGP29_21840</name>
</gene>
<evidence type="ECO:0000259" key="2">
    <source>
        <dbReference type="Pfam" id="PF20434"/>
    </source>
</evidence>
<dbReference type="GO" id="GO:0016787">
    <property type="term" value="F:hydrolase activity"/>
    <property type="evidence" value="ECO:0007669"/>
    <property type="project" value="UniProtKB-KW"/>
</dbReference>
<dbReference type="EMBL" id="JABAIL010000008">
    <property type="protein sequence ID" value="NLR93858.1"/>
    <property type="molecule type" value="Genomic_DNA"/>
</dbReference>